<keyword evidence="3" id="KW-1185">Reference proteome</keyword>
<accession>A0A2W7S935</accession>
<evidence type="ECO:0000313" key="3">
    <source>
        <dbReference type="Proteomes" id="UP000249720"/>
    </source>
</evidence>
<dbReference type="EMBL" id="QKZV01000018">
    <property type="protein sequence ID" value="PZX59415.1"/>
    <property type="molecule type" value="Genomic_DNA"/>
</dbReference>
<dbReference type="RefSeq" id="WP_111297310.1">
    <property type="nucleotide sequence ID" value="NZ_QKZV01000018.1"/>
</dbReference>
<organism evidence="2 3">
    <name type="scientific">Hydrotalea sandarakina</name>
    <dbReference type="NCBI Taxonomy" id="1004304"/>
    <lineage>
        <taxon>Bacteria</taxon>
        <taxon>Pseudomonadati</taxon>
        <taxon>Bacteroidota</taxon>
        <taxon>Chitinophagia</taxon>
        <taxon>Chitinophagales</taxon>
        <taxon>Chitinophagaceae</taxon>
        <taxon>Hydrotalea</taxon>
    </lineage>
</organism>
<dbReference type="InterPro" id="IPR054246">
    <property type="entry name" value="DUF6973"/>
</dbReference>
<proteinExistence type="predicted"/>
<feature type="non-terminal residue" evidence="2">
    <location>
        <position position="1"/>
    </location>
</feature>
<dbReference type="Pfam" id="PF22322">
    <property type="entry name" value="DUF6973"/>
    <property type="match status" value="1"/>
</dbReference>
<evidence type="ECO:0000313" key="2">
    <source>
        <dbReference type="EMBL" id="PZX59415.1"/>
    </source>
</evidence>
<dbReference type="AlphaFoldDB" id="A0A2W7S935"/>
<dbReference type="Proteomes" id="UP000249720">
    <property type="component" value="Unassembled WGS sequence"/>
</dbReference>
<name>A0A2W7S935_9BACT</name>
<gene>
    <name evidence="2" type="ORF">LX80_02840</name>
</gene>
<comment type="caution">
    <text evidence="2">The sequence shown here is derived from an EMBL/GenBank/DDBJ whole genome shotgun (WGS) entry which is preliminary data.</text>
</comment>
<evidence type="ECO:0000259" key="1">
    <source>
        <dbReference type="Pfam" id="PF22322"/>
    </source>
</evidence>
<feature type="domain" description="DUF6973" evidence="1">
    <location>
        <begin position="116"/>
        <end position="229"/>
    </location>
</feature>
<protein>
    <recommendedName>
        <fullName evidence="1">DUF6973 domain-containing protein</fullName>
    </recommendedName>
</protein>
<sequence>YELSPTAFNYLVSTMQLDEFYSDWIIQHQHYAYQIYNYLSNEPDITNAILNSQMHFELLNSSQDYVQFNIRHDIFGDKSNVWWNDDTWLVNYFSINIDDEGIYGGNHLTAAEKQFIRNHPIYALRYKDNAEKAKSETAARFPFIQTPQNPNPYLNTKADAFRHAYWMALNTLSSNPDKAREYGIAHESETPAALYQEKDMDLYNNDKGIAIANGLTAHSQLIDIIYNALINGVLKYLSPLDYTQSPKYNPNCASCRNGFVPGTTQLIPTNQ</sequence>
<reference evidence="2 3" key="1">
    <citation type="submission" date="2018-06" db="EMBL/GenBank/DDBJ databases">
        <title>Genomic Encyclopedia of Archaeal and Bacterial Type Strains, Phase II (KMG-II): from individual species to whole genera.</title>
        <authorList>
            <person name="Goeker M."/>
        </authorList>
    </citation>
    <scope>NUCLEOTIDE SEQUENCE [LARGE SCALE GENOMIC DNA]</scope>
    <source>
        <strain evidence="2 3">DSM 23241</strain>
    </source>
</reference>